<dbReference type="EMBL" id="QZAF01000396">
    <property type="protein sequence ID" value="THV67557.1"/>
    <property type="molecule type" value="Genomic_DNA"/>
</dbReference>
<keyword evidence="9 12" id="KW-0408">Iron</keyword>
<dbReference type="Pfam" id="PF00067">
    <property type="entry name" value="p450"/>
    <property type="match status" value="1"/>
</dbReference>
<dbReference type="PROSITE" id="PS00086">
    <property type="entry name" value="CYTOCHROME_P450"/>
    <property type="match status" value="1"/>
</dbReference>
<dbReference type="InterPro" id="IPR050121">
    <property type="entry name" value="Cytochrome_P450_monoxygenase"/>
</dbReference>
<evidence type="ECO:0000256" key="2">
    <source>
        <dbReference type="ARBA" id="ARBA00004167"/>
    </source>
</evidence>
<dbReference type="CDD" id="cd11058">
    <property type="entry name" value="CYP60B-like"/>
    <property type="match status" value="1"/>
</dbReference>
<dbReference type="GO" id="GO:0016705">
    <property type="term" value="F:oxidoreductase activity, acting on paired donors, with incorporation or reduction of molecular oxygen"/>
    <property type="evidence" value="ECO:0007669"/>
    <property type="project" value="InterPro"/>
</dbReference>
<keyword evidence="4 12" id="KW-0349">Heme</keyword>
<gene>
    <name evidence="14" type="ORF">D6D28_07399</name>
</gene>
<protein>
    <submittedName>
        <fullName evidence="14">Cytochrome P450</fullName>
    </submittedName>
</protein>
<evidence type="ECO:0000313" key="14">
    <source>
        <dbReference type="EMBL" id="THV67557.1"/>
    </source>
</evidence>
<keyword evidence="6 12" id="KW-0479">Metal-binding</keyword>
<dbReference type="InterPro" id="IPR017972">
    <property type="entry name" value="Cyt_P450_CS"/>
</dbReference>
<keyword evidence="7" id="KW-1133">Transmembrane helix</keyword>
<dbReference type="FunFam" id="1.10.630.10:FF:000047">
    <property type="entry name" value="Cytochrome P450 monooxygenase"/>
    <property type="match status" value="1"/>
</dbReference>
<evidence type="ECO:0000256" key="11">
    <source>
        <dbReference type="ARBA" id="ARBA00023136"/>
    </source>
</evidence>
<dbReference type="PANTHER" id="PTHR24305">
    <property type="entry name" value="CYTOCHROME P450"/>
    <property type="match status" value="1"/>
</dbReference>
<keyword evidence="8 13" id="KW-0560">Oxidoreductase</keyword>
<dbReference type="InterPro" id="IPR002401">
    <property type="entry name" value="Cyt_P450_E_grp-I"/>
</dbReference>
<proteinExistence type="inferred from homology"/>
<comment type="caution">
    <text evidence="14">The sequence shown here is derived from an EMBL/GenBank/DDBJ whole genome shotgun (WGS) entry which is preliminary data.</text>
</comment>
<dbReference type="GO" id="GO:0020037">
    <property type="term" value="F:heme binding"/>
    <property type="evidence" value="ECO:0007669"/>
    <property type="project" value="InterPro"/>
</dbReference>
<comment type="subcellular location">
    <subcellularLocation>
        <location evidence="2">Membrane</location>
        <topology evidence="2">Single-pass membrane protein</topology>
    </subcellularLocation>
</comment>
<evidence type="ECO:0000256" key="12">
    <source>
        <dbReference type="PIRSR" id="PIRSR602401-1"/>
    </source>
</evidence>
<dbReference type="GO" id="GO:0016020">
    <property type="term" value="C:membrane"/>
    <property type="evidence" value="ECO:0007669"/>
    <property type="project" value="UniProtKB-SubCell"/>
</dbReference>
<evidence type="ECO:0000256" key="3">
    <source>
        <dbReference type="ARBA" id="ARBA00010617"/>
    </source>
</evidence>
<dbReference type="PRINTS" id="PR00385">
    <property type="entry name" value="P450"/>
</dbReference>
<evidence type="ECO:0000256" key="10">
    <source>
        <dbReference type="ARBA" id="ARBA00023033"/>
    </source>
</evidence>
<dbReference type="Proteomes" id="UP000304951">
    <property type="component" value="Unassembled WGS sequence"/>
</dbReference>
<evidence type="ECO:0000256" key="13">
    <source>
        <dbReference type="RuleBase" id="RU000461"/>
    </source>
</evidence>
<dbReference type="Gene3D" id="1.10.630.10">
    <property type="entry name" value="Cytochrome P450"/>
    <property type="match status" value="1"/>
</dbReference>
<evidence type="ECO:0000256" key="5">
    <source>
        <dbReference type="ARBA" id="ARBA00022692"/>
    </source>
</evidence>
<sequence length="530" mass="60481">MISSALPQSVTPLRTCRAMDVERLSLHTPDLVWRMLTFTIFSYLAYQIATTIYDVWFGPLSKFPGPKLWAASNLPLVCMLWRGQDTQAKHRLHTQYGPVVRVSPTEISYIDADTYANGLSGKNAWKEIYGHRLSGKRSFAKDRRLYAIPVNGTTSILSSDDASHSRQRRVLSHAFSDKALKEEEPLFKRWASLLVDKLEALSFTDAPIDLVAYYNFTTFDIMGELTFAESLHMLEGSEYSPWVATIFASIKSMTRLRAVRLIPGMTTLLNIFLTNAIRKKQVSHFKYSADRVDRRLETTPSKPDLWSFVLKKAGQEGGMSLSEMHSNSAMFMIAGTETTATLLSGLTYHLLQNPATTERLTRELRSAFVTDKDITIEALQQLPYLSACIEEGMRLYPPVPTGLPRQTPKGGARICGEYIPEDITVSVSQWATYHSEANFYDAESFIPERWLEQDSRFENDNHAAFQPFSTGPRNCIGRNLAYHECRLLLTEVFWNFDLELMPESSKWTNQKVFSFWDKSPLWVKLRRVVR</sequence>
<dbReference type="GO" id="GO:0005506">
    <property type="term" value="F:iron ion binding"/>
    <property type="evidence" value="ECO:0007669"/>
    <property type="project" value="InterPro"/>
</dbReference>
<dbReference type="GO" id="GO:0009403">
    <property type="term" value="P:toxin biosynthetic process"/>
    <property type="evidence" value="ECO:0007669"/>
    <property type="project" value="UniProtKB-ARBA"/>
</dbReference>
<keyword evidence="11" id="KW-0472">Membrane</keyword>
<dbReference type="PRINTS" id="PR00463">
    <property type="entry name" value="EP450I"/>
</dbReference>
<dbReference type="InterPro" id="IPR036396">
    <property type="entry name" value="Cyt_P450_sf"/>
</dbReference>
<evidence type="ECO:0000256" key="6">
    <source>
        <dbReference type="ARBA" id="ARBA00022723"/>
    </source>
</evidence>
<dbReference type="GO" id="GO:0004497">
    <property type="term" value="F:monooxygenase activity"/>
    <property type="evidence" value="ECO:0007669"/>
    <property type="project" value="UniProtKB-KW"/>
</dbReference>
<evidence type="ECO:0000313" key="15">
    <source>
        <dbReference type="Proteomes" id="UP000304951"/>
    </source>
</evidence>
<keyword evidence="5" id="KW-0812">Transmembrane</keyword>
<organism evidence="14 15">
    <name type="scientific">Aureobasidium pullulans</name>
    <name type="common">Black yeast</name>
    <name type="synonym">Pullularia pullulans</name>
    <dbReference type="NCBI Taxonomy" id="5580"/>
    <lineage>
        <taxon>Eukaryota</taxon>
        <taxon>Fungi</taxon>
        <taxon>Dikarya</taxon>
        <taxon>Ascomycota</taxon>
        <taxon>Pezizomycotina</taxon>
        <taxon>Dothideomycetes</taxon>
        <taxon>Dothideomycetidae</taxon>
        <taxon>Dothideales</taxon>
        <taxon>Saccotheciaceae</taxon>
        <taxon>Aureobasidium</taxon>
    </lineage>
</organism>
<dbReference type="AlphaFoldDB" id="A0A4S8SB20"/>
<dbReference type="PANTHER" id="PTHR24305:SF210">
    <property type="entry name" value="CYTOCHROME P450 MONOOXYGENASE ASQL-RELATED"/>
    <property type="match status" value="1"/>
</dbReference>
<evidence type="ECO:0000256" key="4">
    <source>
        <dbReference type="ARBA" id="ARBA00022617"/>
    </source>
</evidence>
<dbReference type="InterPro" id="IPR001128">
    <property type="entry name" value="Cyt_P450"/>
</dbReference>
<accession>A0A4S8SB20</accession>
<reference evidence="14 15" key="1">
    <citation type="submission" date="2018-10" db="EMBL/GenBank/DDBJ databases">
        <title>Fifty Aureobasidium pullulans genomes reveal a recombining polyextremotolerant generalist.</title>
        <authorList>
            <person name="Gostincar C."/>
            <person name="Turk M."/>
            <person name="Zajc J."/>
            <person name="Gunde-Cimerman N."/>
        </authorList>
    </citation>
    <scope>NUCLEOTIDE SEQUENCE [LARGE SCALE GENOMIC DNA]</scope>
    <source>
        <strain evidence="14 15">EXF-11900</strain>
    </source>
</reference>
<comment type="cofactor">
    <cofactor evidence="1 12">
        <name>heme</name>
        <dbReference type="ChEBI" id="CHEBI:30413"/>
    </cofactor>
</comment>
<keyword evidence="10 13" id="KW-0503">Monooxygenase</keyword>
<evidence type="ECO:0000256" key="8">
    <source>
        <dbReference type="ARBA" id="ARBA00023002"/>
    </source>
</evidence>
<feature type="binding site" description="axial binding residue" evidence="12">
    <location>
        <position position="475"/>
    </location>
    <ligand>
        <name>heme</name>
        <dbReference type="ChEBI" id="CHEBI:30413"/>
    </ligand>
    <ligandPart>
        <name>Fe</name>
        <dbReference type="ChEBI" id="CHEBI:18248"/>
    </ligandPart>
</feature>
<name>A0A4S8SB20_AURPU</name>
<evidence type="ECO:0000256" key="7">
    <source>
        <dbReference type="ARBA" id="ARBA00022989"/>
    </source>
</evidence>
<evidence type="ECO:0000256" key="1">
    <source>
        <dbReference type="ARBA" id="ARBA00001971"/>
    </source>
</evidence>
<dbReference type="SUPFAM" id="SSF48264">
    <property type="entry name" value="Cytochrome P450"/>
    <property type="match status" value="1"/>
</dbReference>
<comment type="similarity">
    <text evidence="3 13">Belongs to the cytochrome P450 family.</text>
</comment>
<evidence type="ECO:0000256" key="9">
    <source>
        <dbReference type="ARBA" id="ARBA00023004"/>
    </source>
</evidence>